<keyword evidence="2" id="KW-1185">Reference proteome</keyword>
<reference evidence="2" key="1">
    <citation type="journal article" date="2013" name="Nat. Genet.">
        <title>The draft genomes of soft-shell turtle and green sea turtle yield insights into the development and evolution of the turtle-specific body plan.</title>
        <authorList>
            <person name="Wang Z."/>
            <person name="Pascual-Anaya J."/>
            <person name="Zadissa A."/>
            <person name="Li W."/>
            <person name="Niimura Y."/>
            <person name="Huang Z."/>
            <person name="Li C."/>
            <person name="White S."/>
            <person name="Xiong Z."/>
            <person name="Fang D."/>
            <person name="Wang B."/>
            <person name="Ming Y."/>
            <person name="Chen Y."/>
            <person name="Zheng Y."/>
            <person name="Kuraku S."/>
            <person name="Pignatelli M."/>
            <person name="Herrero J."/>
            <person name="Beal K."/>
            <person name="Nozawa M."/>
            <person name="Li Q."/>
            <person name="Wang J."/>
            <person name="Zhang H."/>
            <person name="Yu L."/>
            <person name="Shigenobu S."/>
            <person name="Wang J."/>
            <person name="Liu J."/>
            <person name="Flicek P."/>
            <person name="Searle S."/>
            <person name="Wang J."/>
            <person name="Kuratani S."/>
            <person name="Yin Y."/>
            <person name="Aken B."/>
            <person name="Zhang G."/>
            <person name="Irie N."/>
        </authorList>
    </citation>
    <scope>NUCLEOTIDE SEQUENCE [LARGE SCALE GENOMIC DNA]</scope>
</reference>
<dbReference type="EMBL" id="KB528690">
    <property type="protein sequence ID" value="EMP35353.1"/>
    <property type="molecule type" value="Genomic_DNA"/>
</dbReference>
<dbReference type="Proteomes" id="UP000031443">
    <property type="component" value="Unassembled WGS sequence"/>
</dbReference>
<protein>
    <submittedName>
        <fullName evidence="1">Uncharacterized protein</fullName>
    </submittedName>
</protein>
<evidence type="ECO:0000313" key="1">
    <source>
        <dbReference type="EMBL" id="EMP35353.1"/>
    </source>
</evidence>
<sequence>MPGMGTGCQAQPCQGSAPFLPISAGHEDFSGAPPEDGSGLAAVSPSLLRDELRHFLKDTRGSKGKVQLTLQRWGDFHHILWAVRALLGEGRGTGRQDIVAYQQARKFRNSLLTFGVEHGLLRGPLEAVDHPAQQWFSWSCPVLHSGVVIINSESSNASSGERSVQACLGPEWGASSTLVVFHPSELPGGPERGGFIDSQDLEQGFECESPTSTVSAFTTGRYRQFFWATKVLDTKRLASARILRKI</sequence>
<organism evidence="1 2">
    <name type="scientific">Chelonia mydas</name>
    <name type="common">Green sea-turtle</name>
    <name type="synonym">Chelonia agassizi</name>
    <dbReference type="NCBI Taxonomy" id="8469"/>
    <lineage>
        <taxon>Eukaryota</taxon>
        <taxon>Metazoa</taxon>
        <taxon>Chordata</taxon>
        <taxon>Craniata</taxon>
        <taxon>Vertebrata</taxon>
        <taxon>Euteleostomi</taxon>
        <taxon>Archelosauria</taxon>
        <taxon>Testudinata</taxon>
        <taxon>Testudines</taxon>
        <taxon>Cryptodira</taxon>
        <taxon>Durocryptodira</taxon>
        <taxon>Americhelydia</taxon>
        <taxon>Chelonioidea</taxon>
        <taxon>Cheloniidae</taxon>
        <taxon>Chelonia</taxon>
    </lineage>
</organism>
<accession>M7BTF2</accession>
<dbReference type="AlphaFoldDB" id="M7BTF2"/>
<name>M7BTF2_CHEMY</name>
<gene>
    <name evidence="1" type="ORF">UY3_07525</name>
</gene>
<proteinExistence type="predicted"/>
<evidence type="ECO:0000313" key="2">
    <source>
        <dbReference type="Proteomes" id="UP000031443"/>
    </source>
</evidence>